<dbReference type="OrthoDB" id="9798990at2"/>
<organism evidence="2 3">
    <name type="scientific">Paraburkholderia acidicola</name>
    <dbReference type="NCBI Taxonomy" id="1912599"/>
    <lineage>
        <taxon>Bacteria</taxon>
        <taxon>Pseudomonadati</taxon>
        <taxon>Pseudomonadota</taxon>
        <taxon>Betaproteobacteria</taxon>
        <taxon>Burkholderiales</taxon>
        <taxon>Burkholderiaceae</taxon>
        <taxon>Paraburkholderia</taxon>
    </lineage>
</organism>
<proteinExistence type="predicted"/>
<dbReference type="Proteomes" id="UP000218022">
    <property type="component" value="Unassembled WGS sequence"/>
</dbReference>
<dbReference type="CDD" id="cd09872">
    <property type="entry name" value="PIN_Sll0205-like"/>
    <property type="match status" value="1"/>
</dbReference>
<dbReference type="InterPro" id="IPR029060">
    <property type="entry name" value="PIN-like_dom_sf"/>
</dbReference>
<dbReference type="PANTHER" id="PTHR36173">
    <property type="entry name" value="RIBONUCLEASE VAPC16-RELATED"/>
    <property type="match status" value="1"/>
</dbReference>
<dbReference type="InterPro" id="IPR052919">
    <property type="entry name" value="TA_system_RNase"/>
</dbReference>
<dbReference type="InterPro" id="IPR041705">
    <property type="entry name" value="PIN_Sll0205"/>
</dbReference>
<dbReference type="RefSeq" id="WP_096724878.1">
    <property type="nucleotide sequence ID" value="NZ_MTZV01000006.1"/>
</dbReference>
<dbReference type="EMBL" id="MTZV01000006">
    <property type="protein sequence ID" value="PCE22869.1"/>
    <property type="molecule type" value="Genomic_DNA"/>
</dbReference>
<evidence type="ECO:0000313" key="3">
    <source>
        <dbReference type="Proteomes" id="UP000218022"/>
    </source>
</evidence>
<dbReference type="InterPro" id="IPR002716">
    <property type="entry name" value="PIN_dom"/>
</dbReference>
<feature type="domain" description="PIN" evidence="1">
    <location>
        <begin position="4"/>
        <end position="118"/>
    </location>
</feature>
<evidence type="ECO:0000259" key="1">
    <source>
        <dbReference type="Pfam" id="PF01850"/>
    </source>
</evidence>
<reference evidence="2 3" key="1">
    <citation type="submission" date="2017-01" db="EMBL/GenBank/DDBJ databases">
        <title>Whole-Genome Shotgun Sequencing of Two beta-Proteobacterial Species in Search of the Bulgecin Biosynthetic Cluster.</title>
        <authorList>
            <person name="Horsman M.E."/>
            <person name="Marous D.R."/>
            <person name="Li R."/>
            <person name="Oliver R.A."/>
            <person name="Byun B."/>
            <person name="Emrich S.J."/>
            <person name="Boggess B."/>
            <person name="Townsend C.A."/>
            <person name="Mobashery S."/>
        </authorList>
    </citation>
    <scope>NUCLEOTIDE SEQUENCE [LARGE SCALE GENOMIC DNA]</scope>
    <source>
        <strain evidence="2 3">ATCC 31363</strain>
    </source>
</reference>
<name>A0A2A4ERY8_9BURK</name>
<accession>A0A2A4ERY8</accession>
<gene>
    <name evidence="2" type="ORF">BWP39_24620</name>
</gene>
<protein>
    <submittedName>
        <fullName evidence="2">Twitching motility protein PilT</fullName>
    </submittedName>
</protein>
<dbReference type="Gene3D" id="3.40.50.1010">
    <property type="entry name" value="5'-nuclease"/>
    <property type="match status" value="1"/>
</dbReference>
<dbReference type="Pfam" id="PF01850">
    <property type="entry name" value="PIN"/>
    <property type="match status" value="1"/>
</dbReference>
<dbReference type="AlphaFoldDB" id="A0A2A4ERY8"/>
<evidence type="ECO:0000313" key="2">
    <source>
        <dbReference type="EMBL" id="PCE22869.1"/>
    </source>
</evidence>
<dbReference type="SUPFAM" id="SSF88723">
    <property type="entry name" value="PIN domain-like"/>
    <property type="match status" value="1"/>
</dbReference>
<sequence>MRLLLDTHVFLWSVSDDRKLTKAARKLILDADEVFISSASIWEASIKAGLGKLHVDVNQLVSEIEASGFSELPVRAVHAAMVRDLPDIHRDPFDRLLVAQALSEPLRLVTADGHLSKYTDLVIAV</sequence>
<comment type="caution">
    <text evidence="2">The sequence shown here is derived from an EMBL/GenBank/DDBJ whole genome shotgun (WGS) entry which is preliminary data.</text>
</comment>
<dbReference type="PANTHER" id="PTHR36173:SF2">
    <property type="entry name" value="RIBONUCLEASE VAPC16"/>
    <property type="match status" value="1"/>
</dbReference>